<proteinExistence type="predicted"/>
<feature type="domain" description="G-protein coupled receptors family 3 profile" evidence="13">
    <location>
        <begin position="536"/>
        <end position="801"/>
    </location>
</feature>
<dbReference type="GO" id="GO:0004930">
    <property type="term" value="F:G protein-coupled receptor activity"/>
    <property type="evidence" value="ECO:0007669"/>
    <property type="project" value="UniProtKB-KW"/>
</dbReference>
<dbReference type="InterPro" id="IPR028082">
    <property type="entry name" value="Peripla_BP_I"/>
</dbReference>
<feature type="chain" id="PRO_5029823914" evidence="12">
    <location>
        <begin position="17"/>
        <end position="811"/>
    </location>
</feature>
<dbReference type="OrthoDB" id="425344at2759"/>
<dbReference type="AlphaFoldDB" id="A0A7I8V628"/>
<keyword evidence="15" id="KW-1185">Reference proteome</keyword>
<keyword evidence="2" id="KW-1003">Cell membrane</keyword>
<dbReference type="InterPro" id="IPR017978">
    <property type="entry name" value="GPCR_3_C"/>
</dbReference>
<feature type="transmembrane region" description="Helical" evidence="11">
    <location>
        <begin position="695"/>
        <end position="717"/>
    </location>
</feature>
<keyword evidence="4 12" id="KW-0732">Signal</keyword>
<evidence type="ECO:0000256" key="2">
    <source>
        <dbReference type="ARBA" id="ARBA00022475"/>
    </source>
</evidence>
<dbReference type="PRINTS" id="PR00248">
    <property type="entry name" value="GPCRMGR"/>
</dbReference>
<feature type="signal peptide" evidence="12">
    <location>
        <begin position="1"/>
        <end position="16"/>
    </location>
</feature>
<dbReference type="Pfam" id="PF07562">
    <property type="entry name" value="NCD3G"/>
    <property type="match status" value="1"/>
</dbReference>
<name>A0A7I8V628_9ANNE</name>
<feature type="transmembrane region" description="Helical" evidence="11">
    <location>
        <begin position="573"/>
        <end position="594"/>
    </location>
</feature>
<keyword evidence="3 11" id="KW-0812">Transmembrane</keyword>
<keyword evidence="5 11" id="KW-1133">Transmembrane helix</keyword>
<evidence type="ECO:0000256" key="1">
    <source>
        <dbReference type="ARBA" id="ARBA00004651"/>
    </source>
</evidence>
<evidence type="ECO:0000256" key="5">
    <source>
        <dbReference type="ARBA" id="ARBA00022989"/>
    </source>
</evidence>
<dbReference type="Gene3D" id="2.10.50.30">
    <property type="entry name" value="GPCR, family 3, nine cysteines domain"/>
    <property type="match status" value="1"/>
</dbReference>
<dbReference type="Pfam" id="PF00003">
    <property type="entry name" value="7tm_3"/>
    <property type="match status" value="1"/>
</dbReference>
<accession>A0A7I8V628</accession>
<feature type="transmembrane region" description="Helical" evidence="11">
    <location>
        <begin position="536"/>
        <end position="561"/>
    </location>
</feature>
<dbReference type="InterPro" id="IPR011500">
    <property type="entry name" value="GPCR_3_9-Cys_dom"/>
</dbReference>
<protein>
    <submittedName>
        <fullName evidence="14">DgyrCDS17</fullName>
    </submittedName>
</protein>
<evidence type="ECO:0000256" key="9">
    <source>
        <dbReference type="ARBA" id="ARBA00023180"/>
    </source>
</evidence>
<keyword evidence="9" id="KW-0325">Glycoprotein</keyword>
<dbReference type="InterPro" id="IPR038550">
    <property type="entry name" value="GPCR_3_9-Cys_sf"/>
</dbReference>
<gene>
    <name evidence="14" type="ORF">DGYR_LOCUS8</name>
</gene>
<keyword evidence="10" id="KW-0807">Transducer</keyword>
<dbReference type="PANTHER" id="PTHR24060">
    <property type="entry name" value="METABOTROPIC GLUTAMATE RECEPTOR"/>
    <property type="match status" value="1"/>
</dbReference>
<dbReference type="GO" id="GO:0005886">
    <property type="term" value="C:plasma membrane"/>
    <property type="evidence" value="ECO:0007669"/>
    <property type="project" value="UniProtKB-SubCell"/>
</dbReference>
<dbReference type="CDD" id="cd13953">
    <property type="entry name" value="7tm_classC_mGluR-like"/>
    <property type="match status" value="1"/>
</dbReference>
<feature type="transmembrane region" description="Helical" evidence="11">
    <location>
        <begin position="729"/>
        <end position="750"/>
    </location>
</feature>
<dbReference type="Pfam" id="PF01094">
    <property type="entry name" value="ANF_receptor"/>
    <property type="match status" value="1"/>
</dbReference>
<dbReference type="InterPro" id="IPR000337">
    <property type="entry name" value="GPCR_3"/>
</dbReference>
<feature type="transmembrane region" description="Helical" evidence="11">
    <location>
        <begin position="756"/>
        <end position="779"/>
    </location>
</feature>
<evidence type="ECO:0000256" key="3">
    <source>
        <dbReference type="ARBA" id="ARBA00022692"/>
    </source>
</evidence>
<comment type="caution">
    <text evidence="14">The sequence shown here is derived from an EMBL/GenBank/DDBJ whole genome shotgun (WGS) entry which is preliminary data.</text>
</comment>
<dbReference type="InterPro" id="IPR050726">
    <property type="entry name" value="mGluR"/>
</dbReference>
<dbReference type="FunFam" id="2.10.50.30:FF:000004">
    <property type="entry name" value="Taste receptor type 1 member 3-like protein"/>
    <property type="match status" value="1"/>
</dbReference>
<dbReference type="PROSITE" id="PS50259">
    <property type="entry name" value="G_PROTEIN_RECEP_F3_4"/>
    <property type="match status" value="1"/>
</dbReference>
<feature type="transmembrane region" description="Helical" evidence="11">
    <location>
        <begin position="606"/>
        <end position="627"/>
    </location>
</feature>
<evidence type="ECO:0000256" key="11">
    <source>
        <dbReference type="SAM" id="Phobius"/>
    </source>
</evidence>
<dbReference type="Gene3D" id="3.40.50.2300">
    <property type="match status" value="2"/>
</dbReference>
<dbReference type="Proteomes" id="UP000549394">
    <property type="component" value="Unassembled WGS sequence"/>
</dbReference>
<evidence type="ECO:0000256" key="10">
    <source>
        <dbReference type="ARBA" id="ARBA00023224"/>
    </source>
</evidence>
<evidence type="ECO:0000313" key="15">
    <source>
        <dbReference type="Proteomes" id="UP000549394"/>
    </source>
</evidence>
<evidence type="ECO:0000256" key="6">
    <source>
        <dbReference type="ARBA" id="ARBA00023040"/>
    </source>
</evidence>
<keyword evidence="6" id="KW-0297">G-protein coupled receptor</keyword>
<dbReference type="InterPro" id="IPR001828">
    <property type="entry name" value="ANF_lig-bd_rcpt"/>
</dbReference>
<dbReference type="SUPFAM" id="SSF53822">
    <property type="entry name" value="Periplasmic binding protein-like I"/>
    <property type="match status" value="1"/>
</dbReference>
<evidence type="ECO:0000256" key="12">
    <source>
        <dbReference type="SAM" id="SignalP"/>
    </source>
</evidence>
<evidence type="ECO:0000256" key="7">
    <source>
        <dbReference type="ARBA" id="ARBA00023136"/>
    </source>
</evidence>
<dbReference type="EMBL" id="CAJFCJ010000001">
    <property type="protein sequence ID" value="CAD5110631.1"/>
    <property type="molecule type" value="Genomic_DNA"/>
</dbReference>
<keyword evidence="8" id="KW-0675">Receptor</keyword>
<evidence type="ECO:0000256" key="4">
    <source>
        <dbReference type="ARBA" id="ARBA00022729"/>
    </source>
</evidence>
<evidence type="ECO:0000256" key="8">
    <source>
        <dbReference type="ARBA" id="ARBA00023170"/>
    </source>
</evidence>
<reference evidence="14 15" key="1">
    <citation type="submission" date="2020-08" db="EMBL/GenBank/DDBJ databases">
        <authorList>
            <person name="Hejnol A."/>
        </authorList>
    </citation>
    <scope>NUCLEOTIDE SEQUENCE [LARGE SCALE GENOMIC DNA]</scope>
</reference>
<evidence type="ECO:0000313" key="14">
    <source>
        <dbReference type="EMBL" id="CAD5110631.1"/>
    </source>
</evidence>
<evidence type="ECO:0000259" key="13">
    <source>
        <dbReference type="PROSITE" id="PS50259"/>
    </source>
</evidence>
<sequence>MRRLIFLILGLPYVFSLYNLAKFPASNKTDLRGEGDLIIALMYETHIVGKVRCGGNLNYDRAVTPELMRLRIKHYNDNNNILPNITLGYVYLDTCGGINSYTWRSMELLNDLNGARTTNVVGIVGPYSSDQSISLAGMTSALNLPTLGIYSTSVELSNKGRFEYFSRLVPSDAFATEAMAEVMKTLKWTYIQMLYMEGSFGENAAKNIEKNTKKYGICIGNSQRFSFDYSDDYDEIVKKIVKTKKARILVAFLSPQMRTLLFKAMERNAPNERFIFVAADAYGREPGYEHLQEGSLMFVYNGGKDAVFEEYFNNLKPSDPTIYWTRKVWEHYGNCDFETTCQKYNKMSDVKPNLKSAQIKVADGIDAYAYALHDLITNECPDAFKDKSILSNGCITGERVLKYLRKQKFTSLSGVKYSFNDRGDMLGDYFIQRYTWKNKLWEYDVVGKYSKVTEELNMFENLEIESICSKPCPKKHIYVQQDLKCCWLCRTCRENEILVNNKTECQKCPEFLWPDSDEALTCHDIEDEYVKWQDPLGLLLLILSIIGLIGNVVIIVLYTIYREEKIIKASSRHFSVMIICGSTIGYISVLLLVAKPELATCLLNRIGFHLGATFIYAPLFMKTQRVYRIFRAGSRGKQRPSLTSNRSLMITTLIIIGIQAALVVVSLVLWPPASERIQRIEIEKRVELTCYSPPISLAIPVGFNVLLLLCCVTLGYLTRKLPENFNESWYIFVSVATTIFLWIVLLPTYFTMFYVYYKVIILGICLITNGILTLLCLFLPKIYAIFFVDDENIESSKGSKIAPSSVNETTS</sequence>
<comment type="subcellular location">
    <subcellularLocation>
        <location evidence="1">Cell membrane</location>
        <topology evidence="1">Multi-pass membrane protein</topology>
    </subcellularLocation>
</comment>
<keyword evidence="7 11" id="KW-0472">Membrane</keyword>
<feature type="transmembrane region" description="Helical" evidence="11">
    <location>
        <begin position="648"/>
        <end position="670"/>
    </location>
</feature>
<organism evidence="14 15">
    <name type="scientific">Dimorphilus gyrociliatus</name>
    <dbReference type="NCBI Taxonomy" id="2664684"/>
    <lineage>
        <taxon>Eukaryota</taxon>
        <taxon>Metazoa</taxon>
        <taxon>Spiralia</taxon>
        <taxon>Lophotrochozoa</taxon>
        <taxon>Annelida</taxon>
        <taxon>Polychaeta</taxon>
        <taxon>Polychaeta incertae sedis</taxon>
        <taxon>Dinophilidae</taxon>
        <taxon>Dimorphilus</taxon>
    </lineage>
</organism>